<evidence type="ECO:0000313" key="1">
    <source>
        <dbReference type="EMBL" id="MDD1015886.1"/>
    </source>
</evidence>
<protein>
    <submittedName>
        <fullName evidence="1">Uncharacterized protein</fullName>
    </submittedName>
</protein>
<name>A0ABT5PC49_9PSED</name>
<proteinExistence type="predicted"/>
<comment type="caution">
    <text evidence="1">The sequence shown here is derived from an EMBL/GenBank/DDBJ whole genome shotgun (WGS) entry which is preliminary data.</text>
</comment>
<accession>A0ABT5PC49</accession>
<sequence length="133" mass="14632">MVVFTQLKLLSNKKSGISTSHALIELHLEDRAARQAIRDALLDASADSVVRLTLRGCSLPDENVPLNPPAADQQWLIGAPAAMRVSHEPDRHRWQASVTLQRNRPLTVICPRAYNFTHSSPASTSMHAGNHIP</sequence>
<organism evidence="1 2">
    <name type="scientific">Pseudomonas rubra</name>
    <dbReference type="NCBI Taxonomy" id="2942627"/>
    <lineage>
        <taxon>Bacteria</taxon>
        <taxon>Pseudomonadati</taxon>
        <taxon>Pseudomonadota</taxon>
        <taxon>Gammaproteobacteria</taxon>
        <taxon>Pseudomonadales</taxon>
        <taxon>Pseudomonadaceae</taxon>
        <taxon>Pseudomonas</taxon>
    </lineage>
</organism>
<gene>
    <name evidence="1" type="ORF">M5G17_19610</name>
</gene>
<dbReference type="EMBL" id="JAMDGZ010000045">
    <property type="protein sequence ID" value="MDD1015886.1"/>
    <property type="molecule type" value="Genomic_DNA"/>
</dbReference>
<dbReference type="Proteomes" id="UP001148184">
    <property type="component" value="Unassembled WGS sequence"/>
</dbReference>
<dbReference type="RefSeq" id="WP_273894577.1">
    <property type="nucleotide sequence ID" value="NZ_JAMDGP010000075.1"/>
</dbReference>
<keyword evidence="2" id="KW-1185">Reference proteome</keyword>
<reference evidence="1 2" key="1">
    <citation type="submission" date="2022-05" db="EMBL/GenBank/DDBJ databases">
        <title>Novel Pseudomonas spp. Isolated from a Rainbow Trout Aquaculture Facility.</title>
        <authorList>
            <person name="Testerman T."/>
            <person name="Graf J."/>
        </authorList>
    </citation>
    <scope>NUCLEOTIDE SEQUENCE [LARGE SCALE GENOMIC DNA]</scope>
    <source>
        <strain evidence="1 2">ID1025</strain>
    </source>
</reference>
<evidence type="ECO:0000313" key="2">
    <source>
        <dbReference type="Proteomes" id="UP001148184"/>
    </source>
</evidence>